<name>A0A8S5PYL9_9CAUD</name>
<protein>
    <submittedName>
        <fullName evidence="1">Uncharacterized protein</fullName>
    </submittedName>
</protein>
<reference evidence="1" key="1">
    <citation type="journal article" date="2021" name="Proc. Natl. Acad. Sci. U.S.A.">
        <title>A Catalog of Tens of Thousands of Viruses from Human Metagenomes Reveals Hidden Associations with Chronic Diseases.</title>
        <authorList>
            <person name="Tisza M.J."/>
            <person name="Buck C.B."/>
        </authorList>
    </citation>
    <scope>NUCLEOTIDE SEQUENCE</scope>
    <source>
        <strain evidence="1">Ct2vX3</strain>
    </source>
</reference>
<accession>A0A8S5PYL9</accession>
<sequence>MNKIREQLADRIIRLYGFESPITIDFCRLCEEWADTEACDNALATLVKCHEEAPQCFEEE</sequence>
<proteinExistence type="predicted"/>
<dbReference type="EMBL" id="BK015535">
    <property type="protein sequence ID" value="DAE11603.1"/>
    <property type="molecule type" value="Genomic_DNA"/>
</dbReference>
<organism evidence="1">
    <name type="scientific">Siphoviridae sp. ct2vX3</name>
    <dbReference type="NCBI Taxonomy" id="2825318"/>
    <lineage>
        <taxon>Viruses</taxon>
        <taxon>Duplodnaviria</taxon>
        <taxon>Heunggongvirae</taxon>
        <taxon>Uroviricota</taxon>
        <taxon>Caudoviricetes</taxon>
    </lineage>
</organism>
<evidence type="ECO:0000313" key="1">
    <source>
        <dbReference type="EMBL" id="DAE11603.1"/>
    </source>
</evidence>